<evidence type="ECO:0000313" key="20">
    <source>
        <dbReference type="Proteomes" id="UP001443914"/>
    </source>
</evidence>
<feature type="binding site" evidence="14">
    <location>
        <position position="578"/>
    </location>
    <ligand>
        <name>ATP</name>
        <dbReference type="ChEBI" id="CHEBI:30616"/>
    </ligand>
</feature>
<dbReference type="CDD" id="cd14066">
    <property type="entry name" value="STKc_IRAK"/>
    <property type="match status" value="1"/>
</dbReference>
<dbReference type="Pfam" id="PF08276">
    <property type="entry name" value="PAN_2"/>
    <property type="match status" value="1"/>
</dbReference>
<dbReference type="PROSITE" id="PS00107">
    <property type="entry name" value="PROTEIN_KINASE_ATP"/>
    <property type="match status" value="1"/>
</dbReference>
<dbReference type="SUPFAM" id="SSF56112">
    <property type="entry name" value="Protein kinase-like (PK-like)"/>
    <property type="match status" value="1"/>
</dbReference>
<dbReference type="InterPro" id="IPR001480">
    <property type="entry name" value="Bulb-type_lectin_dom"/>
</dbReference>
<comment type="catalytic activity">
    <reaction evidence="12 13">
        <text>L-seryl-[protein] + ATP = O-phospho-L-seryl-[protein] + ADP + H(+)</text>
        <dbReference type="Rhea" id="RHEA:17989"/>
        <dbReference type="Rhea" id="RHEA-COMP:9863"/>
        <dbReference type="Rhea" id="RHEA-COMP:11604"/>
        <dbReference type="ChEBI" id="CHEBI:15378"/>
        <dbReference type="ChEBI" id="CHEBI:29999"/>
        <dbReference type="ChEBI" id="CHEBI:30616"/>
        <dbReference type="ChEBI" id="CHEBI:83421"/>
        <dbReference type="ChEBI" id="CHEBI:456216"/>
        <dbReference type="EC" id="2.7.11.1"/>
    </reaction>
</comment>
<dbReference type="PANTHER" id="PTHR27002:SF1082">
    <property type="entry name" value="OS06G0693000 PROTEIN"/>
    <property type="match status" value="1"/>
</dbReference>
<keyword evidence="15" id="KW-0472">Membrane</keyword>
<dbReference type="InterPro" id="IPR000719">
    <property type="entry name" value="Prot_kinase_dom"/>
</dbReference>
<comment type="similarity">
    <text evidence="13">Belongs to the protein kinase superfamily. Ser/Thr protein kinase family.</text>
</comment>
<evidence type="ECO:0000259" key="17">
    <source>
        <dbReference type="PROSITE" id="PS50927"/>
    </source>
</evidence>
<dbReference type="FunFam" id="2.90.10.10:FF:000005">
    <property type="entry name" value="G-type lectin S-receptor-like serine/threonine-protein kinase"/>
    <property type="match status" value="1"/>
</dbReference>
<evidence type="ECO:0000256" key="3">
    <source>
        <dbReference type="ARBA" id="ARBA00022527"/>
    </source>
</evidence>
<dbReference type="Pfam" id="PF00954">
    <property type="entry name" value="S_locus_glycop"/>
    <property type="match status" value="1"/>
</dbReference>
<keyword evidence="15" id="KW-0812">Transmembrane</keyword>
<dbReference type="Pfam" id="PF07714">
    <property type="entry name" value="PK_Tyr_Ser-Thr"/>
    <property type="match status" value="1"/>
</dbReference>
<dbReference type="InterPro" id="IPR017441">
    <property type="entry name" value="Protein_kinase_ATP_BS"/>
</dbReference>
<protein>
    <recommendedName>
        <fullName evidence="13">Receptor-like serine/threonine-protein kinase</fullName>
        <ecNumber evidence="13">2.7.11.1</ecNumber>
    </recommendedName>
</protein>
<evidence type="ECO:0000256" key="14">
    <source>
        <dbReference type="PROSITE-ProRule" id="PRU10141"/>
    </source>
</evidence>
<keyword evidence="8 13" id="KW-0067">ATP-binding</keyword>
<keyword evidence="4 13" id="KW-0808">Transferase</keyword>
<feature type="domain" description="Bulb-type lectin" evidence="17">
    <location>
        <begin position="67"/>
        <end position="192"/>
    </location>
</feature>
<dbReference type="InterPro" id="IPR036426">
    <property type="entry name" value="Bulb-type_lectin_dom_sf"/>
</dbReference>
<reference evidence="19" key="1">
    <citation type="submission" date="2024-03" db="EMBL/GenBank/DDBJ databases">
        <title>WGS assembly of Saponaria officinalis var. Norfolk2.</title>
        <authorList>
            <person name="Jenkins J."/>
            <person name="Shu S."/>
            <person name="Grimwood J."/>
            <person name="Barry K."/>
            <person name="Goodstein D."/>
            <person name="Schmutz J."/>
            <person name="Leebens-Mack J."/>
            <person name="Osbourn A."/>
        </authorList>
    </citation>
    <scope>NUCLEOTIDE SEQUENCE [LARGE SCALE GENOMIC DNA]</scope>
    <source>
        <strain evidence="19">JIC</strain>
    </source>
</reference>
<dbReference type="GO" id="GO:0005524">
    <property type="term" value="F:ATP binding"/>
    <property type="evidence" value="ECO:0007669"/>
    <property type="project" value="UniProtKB-UniRule"/>
</dbReference>
<evidence type="ECO:0000256" key="5">
    <source>
        <dbReference type="ARBA" id="ARBA00022729"/>
    </source>
</evidence>
<dbReference type="SMART" id="SM00220">
    <property type="entry name" value="S_TKc"/>
    <property type="match status" value="1"/>
</dbReference>
<evidence type="ECO:0000256" key="8">
    <source>
        <dbReference type="ARBA" id="ARBA00022840"/>
    </source>
</evidence>
<evidence type="ECO:0000256" key="1">
    <source>
        <dbReference type="ARBA" id="ARBA00004251"/>
    </source>
</evidence>
<evidence type="ECO:0000313" key="19">
    <source>
        <dbReference type="EMBL" id="KAK9706612.1"/>
    </source>
</evidence>
<dbReference type="FunFam" id="1.10.510.10:FF:000467">
    <property type="entry name" value="Liguleless narrow1"/>
    <property type="match status" value="1"/>
</dbReference>
<evidence type="ECO:0000256" key="9">
    <source>
        <dbReference type="ARBA" id="ARBA00023157"/>
    </source>
</evidence>
<dbReference type="EMBL" id="JBDFQZ010000007">
    <property type="protein sequence ID" value="KAK9706612.1"/>
    <property type="molecule type" value="Genomic_DNA"/>
</dbReference>
<dbReference type="PROSITE" id="PS50927">
    <property type="entry name" value="BULB_LECTIN"/>
    <property type="match status" value="1"/>
</dbReference>
<dbReference type="PROSITE" id="PS00108">
    <property type="entry name" value="PROTEIN_KINASE_ST"/>
    <property type="match status" value="1"/>
</dbReference>
<evidence type="ECO:0000256" key="6">
    <source>
        <dbReference type="ARBA" id="ARBA00022741"/>
    </source>
</evidence>
<sequence length="861" mass="97218">MWWVRDNKLLVPNYSLHCAVKALDHHFSQKKKIIITHNRTKFNIMAYVQHIHVIFLCLLFYRFVSAQTSVNTTHSLIDPQTLVSSNALFKLGFFSLTNSTNRYVGIWYNVSDSDGELEVVWVANRDNPLSDSSGVLNISEDGNLQIVNGQKTVFWSSNVPAYKGSNSIFQLQDNGNLVLMSNGSGMIIWQSFDHPTDTFLPGMKFTIDSTLIEKKVVFLSWKSPLDPSPGNITGGLTTRFPPELFIWDDDRPYWRNEPWNGNIFIGLNSVVVSLVTDDAGKIYYGFSRANQSELLHFVVTYNGAAVERKWDSGRKKWVNGWSSRLSDCDVYGKCGPFGSCKATNSPICGCLRGFVPKNNTEWSRGNWTSGCVRRTSLQCKTVGGSTDGFLNMTQVKLPENAVWLSGTTDDECSSQCLSQCSCVAYAYYSSIGCMIWNTSLIDIQEFSSNRGLDFSIRLAHSELEQSRQSSPARKPAKKSSRLKVIIITTVIIGTAIFGVCMWLCRRHGMRLSPKGPRQRKYIFKDDNEEIEIGDLPMFEFGKLVTATNDFHDGNKLGRGGFGTVYKGKLENGEEIAVKRLSKVSGQGLREFMTEVLVISKLQHRNLVRLLGCCVEGEEKLLVYEFLPNKSLDVLLFDPLHSELFDWKTRFSIIQGICRGLLYLHRDSRLRIIHRDLKAGNILLDDKLNPKISDFGMAKIFEGNEDQSNTKTVVGTYGYISPEYAMEGRFSEKSDIFSFGVLLLEIISGKRNTSYIDEKSLSLLAHAWKLWNEDDIASLIDPKISKPTIKVEEIMRCIQVALLCIQEFPEDRPNMSMVISMIDGEASNLPLPKQPGFTLRRFDSRKDEDSINRISLSNIIGR</sequence>
<evidence type="ECO:0000256" key="12">
    <source>
        <dbReference type="ARBA" id="ARBA00048679"/>
    </source>
</evidence>
<evidence type="ECO:0000259" key="16">
    <source>
        <dbReference type="PROSITE" id="PS50011"/>
    </source>
</evidence>
<feature type="transmembrane region" description="Helical" evidence="15">
    <location>
        <begin position="44"/>
        <end position="64"/>
    </location>
</feature>
<dbReference type="Pfam" id="PF01453">
    <property type="entry name" value="B_lectin"/>
    <property type="match status" value="1"/>
</dbReference>
<evidence type="ECO:0000256" key="13">
    <source>
        <dbReference type="PIRNR" id="PIRNR000641"/>
    </source>
</evidence>
<evidence type="ECO:0000259" key="18">
    <source>
        <dbReference type="PROSITE" id="PS50948"/>
    </source>
</evidence>
<dbReference type="CDD" id="cd01098">
    <property type="entry name" value="PAN_AP_plant"/>
    <property type="match status" value="1"/>
</dbReference>
<dbReference type="PANTHER" id="PTHR27002">
    <property type="entry name" value="RECEPTOR-LIKE SERINE/THREONINE-PROTEIN KINASE SD1-8"/>
    <property type="match status" value="1"/>
</dbReference>
<evidence type="ECO:0000256" key="4">
    <source>
        <dbReference type="ARBA" id="ARBA00022679"/>
    </source>
</evidence>
<evidence type="ECO:0000256" key="10">
    <source>
        <dbReference type="ARBA" id="ARBA00023180"/>
    </source>
</evidence>
<gene>
    <name evidence="19" type="ORF">RND81_07G138900</name>
</gene>
<keyword evidence="15" id="KW-1133">Transmembrane helix</keyword>
<keyword evidence="2" id="KW-1003">Cell membrane</keyword>
<evidence type="ECO:0000256" key="15">
    <source>
        <dbReference type="SAM" id="Phobius"/>
    </source>
</evidence>
<dbReference type="InterPro" id="IPR000858">
    <property type="entry name" value="S_locus_glycoprot_dom"/>
</dbReference>
<dbReference type="PIRSF" id="PIRSF000641">
    <property type="entry name" value="SRK"/>
    <property type="match status" value="1"/>
</dbReference>
<dbReference type="GO" id="GO:0048544">
    <property type="term" value="P:recognition of pollen"/>
    <property type="evidence" value="ECO:0007669"/>
    <property type="project" value="InterPro"/>
</dbReference>
<dbReference type="EC" id="2.7.11.1" evidence="13"/>
<keyword evidence="7 13" id="KW-0418">Kinase</keyword>
<evidence type="ECO:0000256" key="2">
    <source>
        <dbReference type="ARBA" id="ARBA00022475"/>
    </source>
</evidence>
<dbReference type="GO" id="GO:0005886">
    <property type="term" value="C:plasma membrane"/>
    <property type="evidence" value="ECO:0007669"/>
    <property type="project" value="UniProtKB-SubCell"/>
</dbReference>
<dbReference type="GO" id="GO:0004674">
    <property type="term" value="F:protein serine/threonine kinase activity"/>
    <property type="evidence" value="ECO:0007669"/>
    <property type="project" value="UniProtKB-KW"/>
</dbReference>
<keyword evidence="6 13" id="KW-0547">Nucleotide-binding</keyword>
<dbReference type="Gene3D" id="3.30.200.20">
    <property type="entry name" value="Phosphorylase Kinase, domain 1"/>
    <property type="match status" value="1"/>
</dbReference>
<keyword evidence="9" id="KW-1015">Disulfide bond</keyword>
<dbReference type="Proteomes" id="UP001443914">
    <property type="component" value="Unassembled WGS sequence"/>
</dbReference>
<dbReference type="InterPro" id="IPR024171">
    <property type="entry name" value="SRK-like_kinase"/>
</dbReference>
<feature type="domain" description="Protein kinase" evidence="16">
    <location>
        <begin position="550"/>
        <end position="836"/>
    </location>
</feature>
<dbReference type="SMART" id="SM00108">
    <property type="entry name" value="B_lectin"/>
    <property type="match status" value="1"/>
</dbReference>
<dbReference type="FunFam" id="3.30.200.20:FF:000195">
    <property type="entry name" value="G-type lectin S-receptor-like serine/threonine-protein kinase"/>
    <property type="match status" value="1"/>
</dbReference>
<dbReference type="AlphaFoldDB" id="A0AAW1JQT1"/>
<dbReference type="Gene3D" id="2.90.10.10">
    <property type="entry name" value="Bulb-type lectin domain"/>
    <property type="match status" value="1"/>
</dbReference>
<dbReference type="InterPro" id="IPR001245">
    <property type="entry name" value="Ser-Thr/Tyr_kinase_cat_dom"/>
</dbReference>
<dbReference type="SMART" id="SM00473">
    <property type="entry name" value="PAN_AP"/>
    <property type="match status" value="1"/>
</dbReference>
<dbReference type="InterPro" id="IPR003609">
    <property type="entry name" value="Pan_app"/>
</dbReference>
<dbReference type="PROSITE" id="PS50948">
    <property type="entry name" value="PAN"/>
    <property type="match status" value="1"/>
</dbReference>
<proteinExistence type="inferred from homology"/>
<dbReference type="InterPro" id="IPR011009">
    <property type="entry name" value="Kinase-like_dom_sf"/>
</dbReference>
<comment type="caution">
    <text evidence="19">The sequence shown here is derived from an EMBL/GenBank/DDBJ whole genome shotgun (WGS) entry which is preliminary data.</text>
</comment>
<organism evidence="19 20">
    <name type="scientific">Saponaria officinalis</name>
    <name type="common">Common soapwort</name>
    <name type="synonym">Lychnis saponaria</name>
    <dbReference type="NCBI Taxonomy" id="3572"/>
    <lineage>
        <taxon>Eukaryota</taxon>
        <taxon>Viridiplantae</taxon>
        <taxon>Streptophyta</taxon>
        <taxon>Embryophyta</taxon>
        <taxon>Tracheophyta</taxon>
        <taxon>Spermatophyta</taxon>
        <taxon>Magnoliopsida</taxon>
        <taxon>eudicotyledons</taxon>
        <taxon>Gunneridae</taxon>
        <taxon>Pentapetalae</taxon>
        <taxon>Caryophyllales</taxon>
        <taxon>Caryophyllaceae</taxon>
        <taxon>Caryophylleae</taxon>
        <taxon>Saponaria</taxon>
    </lineage>
</organism>
<evidence type="ECO:0000256" key="7">
    <source>
        <dbReference type="ARBA" id="ARBA00022777"/>
    </source>
</evidence>
<comment type="catalytic activity">
    <reaction evidence="11 13">
        <text>L-threonyl-[protein] + ATP = O-phospho-L-threonyl-[protein] + ADP + H(+)</text>
        <dbReference type="Rhea" id="RHEA:46608"/>
        <dbReference type="Rhea" id="RHEA-COMP:11060"/>
        <dbReference type="Rhea" id="RHEA-COMP:11605"/>
        <dbReference type="ChEBI" id="CHEBI:15378"/>
        <dbReference type="ChEBI" id="CHEBI:30013"/>
        <dbReference type="ChEBI" id="CHEBI:30616"/>
        <dbReference type="ChEBI" id="CHEBI:61977"/>
        <dbReference type="ChEBI" id="CHEBI:456216"/>
        <dbReference type="EC" id="2.7.11.1"/>
    </reaction>
</comment>
<dbReference type="Gene3D" id="1.10.510.10">
    <property type="entry name" value="Transferase(Phosphotransferase) domain 1"/>
    <property type="match status" value="1"/>
</dbReference>
<keyword evidence="10" id="KW-0325">Glycoprotein</keyword>
<dbReference type="InterPro" id="IPR008271">
    <property type="entry name" value="Ser/Thr_kinase_AS"/>
</dbReference>
<dbReference type="SUPFAM" id="SSF51110">
    <property type="entry name" value="alpha-D-mannose-specific plant lectins"/>
    <property type="match status" value="1"/>
</dbReference>
<comment type="subcellular location">
    <subcellularLocation>
        <location evidence="1">Cell membrane</location>
        <topology evidence="1">Single-pass type I membrane protein</topology>
    </subcellularLocation>
</comment>
<name>A0AAW1JQT1_SAPOF</name>
<accession>A0AAW1JQT1</accession>
<keyword evidence="20" id="KW-1185">Reference proteome</keyword>
<feature type="transmembrane region" description="Helical" evidence="15">
    <location>
        <begin position="484"/>
        <end position="504"/>
    </location>
</feature>
<feature type="domain" description="Apple" evidence="18">
    <location>
        <begin position="379"/>
        <end position="459"/>
    </location>
</feature>
<keyword evidence="5" id="KW-0732">Signal</keyword>
<dbReference type="PROSITE" id="PS50011">
    <property type="entry name" value="PROTEIN_KINASE_DOM"/>
    <property type="match status" value="1"/>
</dbReference>
<keyword evidence="3 13" id="KW-0723">Serine/threonine-protein kinase</keyword>
<dbReference type="CDD" id="cd00028">
    <property type="entry name" value="B_lectin"/>
    <property type="match status" value="1"/>
</dbReference>
<evidence type="ECO:0000256" key="11">
    <source>
        <dbReference type="ARBA" id="ARBA00047899"/>
    </source>
</evidence>